<dbReference type="EMBL" id="JAVFKY010000004">
    <property type="protein sequence ID" value="KAK5578128.1"/>
    <property type="molecule type" value="Genomic_DNA"/>
</dbReference>
<name>A0AAN7TYN7_9MYCE</name>
<accession>A0AAN7TYN7</accession>
<keyword evidence="3" id="KW-1185">Reference proteome</keyword>
<gene>
    <name evidence="2" type="ORF">RB653_003081</name>
</gene>
<keyword evidence="1" id="KW-0812">Transmembrane</keyword>
<sequence length="139" mass="15764">MDSNSIYSSDTDSKRELVGYYSGRVVNKSSKDIITIAVPIIAGTIFFTILCLGVLFRKRISSIIKKNKSNKEKYNINDIKIPQSPSTVTINNNNNNNNYLNSSDISMVLKNSTDNNNMERAFEIIEIPHLDIELIKFKK</sequence>
<evidence type="ECO:0000313" key="3">
    <source>
        <dbReference type="Proteomes" id="UP001344447"/>
    </source>
</evidence>
<proteinExistence type="predicted"/>
<comment type="caution">
    <text evidence="2">The sequence shown here is derived from an EMBL/GenBank/DDBJ whole genome shotgun (WGS) entry which is preliminary data.</text>
</comment>
<dbReference type="Proteomes" id="UP001344447">
    <property type="component" value="Unassembled WGS sequence"/>
</dbReference>
<evidence type="ECO:0000256" key="1">
    <source>
        <dbReference type="SAM" id="Phobius"/>
    </source>
</evidence>
<evidence type="ECO:0000313" key="2">
    <source>
        <dbReference type="EMBL" id="KAK5578128.1"/>
    </source>
</evidence>
<feature type="transmembrane region" description="Helical" evidence="1">
    <location>
        <begin position="33"/>
        <end position="56"/>
    </location>
</feature>
<keyword evidence="1" id="KW-1133">Transmembrane helix</keyword>
<reference evidence="2 3" key="1">
    <citation type="submission" date="2023-11" db="EMBL/GenBank/DDBJ databases">
        <title>Dfirmibasis_genome.</title>
        <authorList>
            <person name="Edelbroek B."/>
            <person name="Kjellin J."/>
            <person name="Jerlstrom-Hultqvist J."/>
            <person name="Soderbom F."/>
        </authorList>
    </citation>
    <scope>NUCLEOTIDE SEQUENCE [LARGE SCALE GENOMIC DNA]</scope>
    <source>
        <strain evidence="2 3">TNS-C-14</strain>
    </source>
</reference>
<protein>
    <submittedName>
        <fullName evidence="2">Uncharacterized protein</fullName>
    </submittedName>
</protein>
<dbReference type="AlphaFoldDB" id="A0AAN7TYN7"/>
<organism evidence="2 3">
    <name type="scientific">Dictyostelium firmibasis</name>
    <dbReference type="NCBI Taxonomy" id="79012"/>
    <lineage>
        <taxon>Eukaryota</taxon>
        <taxon>Amoebozoa</taxon>
        <taxon>Evosea</taxon>
        <taxon>Eumycetozoa</taxon>
        <taxon>Dictyostelia</taxon>
        <taxon>Dictyosteliales</taxon>
        <taxon>Dictyosteliaceae</taxon>
        <taxon>Dictyostelium</taxon>
    </lineage>
</organism>
<keyword evidence="1" id="KW-0472">Membrane</keyword>